<feature type="domain" description="EamA" evidence="8">
    <location>
        <begin position="6"/>
        <end position="155"/>
    </location>
</feature>
<evidence type="ECO:0000256" key="2">
    <source>
        <dbReference type="ARBA" id="ARBA00007362"/>
    </source>
</evidence>
<dbReference type="PANTHER" id="PTHR32322:SF2">
    <property type="entry name" value="EAMA DOMAIN-CONTAINING PROTEIN"/>
    <property type="match status" value="1"/>
</dbReference>
<evidence type="ECO:0000256" key="7">
    <source>
        <dbReference type="SAM" id="SignalP"/>
    </source>
</evidence>
<feature type="transmembrane region" description="Helical" evidence="6">
    <location>
        <begin position="138"/>
        <end position="157"/>
    </location>
</feature>
<keyword evidence="3 6" id="KW-0812">Transmembrane</keyword>
<feature type="transmembrane region" description="Helical" evidence="6">
    <location>
        <begin position="260"/>
        <end position="279"/>
    </location>
</feature>
<name>A0A2M9C4V0_9MICO</name>
<comment type="caution">
    <text evidence="9">The sequence shown here is derived from an EMBL/GenBank/DDBJ whole genome shotgun (WGS) entry which is preliminary data.</text>
</comment>
<accession>A0A2M9C4V0</accession>
<feature type="transmembrane region" description="Helical" evidence="6">
    <location>
        <begin position="230"/>
        <end position="248"/>
    </location>
</feature>
<dbReference type="AlphaFoldDB" id="A0A2M9C4V0"/>
<dbReference type="Gene3D" id="1.10.3730.20">
    <property type="match status" value="1"/>
</dbReference>
<evidence type="ECO:0000256" key="1">
    <source>
        <dbReference type="ARBA" id="ARBA00004141"/>
    </source>
</evidence>
<feature type="transmembrane region" description="Helical" evidence="6">
    <location>
        <begin position="41"/>
        <end position="58"/>
    </location>
</feature>
<evidence type="ECO:0000256" key="4">
    <source>
        <dbReference type="ARBA" id="ARBA00022989"/>
    </source>
</evidence>
<comment type="subcellular location">
    <subcellularLocation>
        <location evidence="1">Membrane</location>
        <topology evidence="1">Multi-pass membrane protein</topology>
    </subcellularLocation>
</comment>
<evidence type="ECO:0000256" key="3">
    <source>
        <dbReference type="ARBA" id="ARBA00022692"/>
    </source>
</evidence>
<feature type="transmembrane region" description="Helical" evidence="6">
    <location>
        <begin position="109"/>
        <end position="131"/>
    </location>
</feature>
<dbReference type="InterPro" id="IPR050638">
    <property type="entry name" value="AA-Vitamin_Transporters"/>
</dbReference>
<dbReference type="Pfam" id="PF00892">
    <property type="entry name" value="EamA"/>
    <property type="match status" value="2"/>
</dbReference>
<organism evidence="9 10">
    <name type="scientific">Compostimonas suwonensis</name>
    <dbReference type="NCBI Taxonomy" id="1048394"/>
    <lineage>
        <taxon>Bacteria</taxon>
        <taxon>Bacillati</taxon>
        <taxon>Actinomycetota</taxon>
        <taxon>Actinomycetes</taxon>
        <taxon>Micrococcales</taxon>
        <taxon>Microbacteriaceae</taxon>
        <taxon>Compostimonas</taxon>
    </lineage>
</organism>
<dbReference type="PANTHER" id="PTHR32322">
    <property type="entry name" value="INNER MEMBRANE TRANSPORTER"/>
    <property type="match status" value="1"/>
</dbReference>
<dbReference type="Proteomes" id="UP000230161">
    <property type="component" value="Unassembled WGS sequence"/>
</dbReference>
<evidence type="ECO:0000259" key="8">
    <source>
        <dbReference type="Pfam" id="PF00892"/>
    </source>
</evidence>
<dbReference type="GO" id="GO:0016020">
    <property type="term" value="C:membrane"/>
    <property type="evidence" value="ECO:0007669"/>
    <property type="project" value="UniProtKB-SubCell"/>
</dbReference>
<feature type="transmembrane region" description="Helical" evidence="6">
    <location>
        <begin position="285"/>
        <end position="305"/>
    </location>
</feature>
<feature type="transmembrane region" description="Helical" evidence="6">
    <location>
        <begin position="198"/>
        <end position="218"/>
    </location>
</feature>
<feature type="transmembrane region" description="Helical" evidence="6">
    <location>
        <begin position="79"/>
        <end position="97"/>
    </location>
</feature>
<keyword evidence="5 6" id="KW-0472">Membrane</keyword>
<dbReference type="EMBL" id="PGFB01000001">
    <property type="protein sequence ID" value="PJJ65560.1"/>
    <property type="molecule type" value="Genomic_DNA"/>
</dbReference>
<sequence>MFRMVAILCVLLAALCFGTTGTAQAFGPADASSLSVGAARILIGGGALAAIAGVALLRSRAGAGRGIRPTVTRGAGTRTLPAGALVAVGALGVLAYQPAFFLGTAVNGVAVGTIVALGSAPVITGALQWALTRRFPGAIWLVATIVATVGVALLSGVTDAAGSAVDPAGLLSSLAAGASYAVYTLASKALLNRGWTPIGAMGGVFGVAAALSLPLLLLTDTSWLATGPGVAMALWLGLVTTALAYLLFARGLAALPAATVSTLTLAEPLTASLLGILVLGERLPATAVLGLVVLAAGLVILAVPARRRPGEVLP</sequence>
<reference evidence="9 10" key="1">
    <citation type="submission" date="2017-11" db="EMBL/GenBank/DDBJ databases">
        <title>Genomic Encyclopedia of Archaeal and Bacterial Type Strains, Phase II (KMG-II): From Individual Species to Whole Genera.</title>
        <authorList>
            <person name="Goeker M."/>
        </authorList>
    </citation>
    <scope>NUCLEOTIDE SEQUENCE [LARGE SCALE GENOMIC DNA]</scope>
    <source>
        <strain evidence="9 10">DSM 25625</strain>
    </source>
</reference>
<evidence type="ECO:0000313" key="9">
    <source>
        <dbReference type="EMBL" id="PJJ65560.1"/>
    </source>
</evidence>
<keyword evidence="7" id="KW-0732">Signal</keyword>
<feature type="transmembrane region" description="Helical" evidence="6">
    <location>
        <begin position="169"/>
        <end position="186"/>
    </location>
</feature>
<keyword evidence="10" id="KW-1185">Reference proteome</keyword>
<comment type="similarity">
    <text evidence="2">Belongs to the EamA transporter family.</text>
</comment>
<protein>
    <submittedName>
        <fullName evidence="9">DME family drug/metabolite transporter</fullName>
    </submittedName>
</protein>
<dbReference type="InterPro" id="IPR037185">
    <property type="entry name" value="EmrE-like"/>
</dbReference>
<evidence type="ECO:0000256" key="5">
    <source>
        <dbReference type="ARBA" id="ARBA00023136"/>
    </source>
</evidence>
<gene>
    <name evidence="9" type="ORF">CLV54_0593</name>
</gene>
<evidence type="ECO:0000313" key="10">
    <source>
        <dbReference type="Proteomes" id="UP000230161"/>
    </source>
</evidence>
<evidence type="ECO:0000256" key="6">
    <source>
        <dbReference type="SAM" id="Phobius"/>
    </source>
</evidence>
<dbReference type="SUPFAM" id="SSF103481">
    <property type="entry name" value="Multidrug resistance efflux transporter EmrE"/>
    <property type="match status" value="1"/>
</dbReference>
<dbReference type="InterPro" id="IPR000620">
    <property type="entry name" value="EamA_dom"/>
</dbReference>
<keyword evidence="4 6" id="KW-1133">Transmembrane helix</keyword>
<feature type="signal peptide" evidence="7">
    <location>
        <begin position="1"/>
        <end position="25"/>
    </location>
</feature>
<proteinExistence type="inferred from homology"/>
<feature type="domain" description="EamA" evidence="8">
    <location>
        <begin position="169"/>
        <end position="301"/>
    </location>
</feature>
<feature type="chain" id="PRO_5014896276" evidence="7">
    <location>
        <begin position="26"/>
        <end position="314"/>
    </location>
</feature>